<comment type="similarity">
    <text evidence="1 2">Belongs to the OprB family.</text>
</comment>
<dbReference type="InterPro" id="IPR007049">
    <property type="entry name" value="Carb-sel_porin_OprB"/>
</dbReference>
<accession>A0ABU1MQF2</accession>
<gene>
    <name evidence="3" type="ORF">J2792_003465</name>
</gene>
<dbReference type="EMBL" id="JAVDRD010000010">
    <property type="protein sequence ID" value="MDR6512580.1"/>
    <property type="molecule type" value="Genomic_DNA"/>
</dbReference>
<proteinExistence type="inferred from homology"/>
<keyword evidence="4" id="KW-1185">Reference proteome</keyword>
<evidence type="ECO:0000256" key="2">
    <source>
        <dbReference type="RuleBase" id="RU363072"/>
    </source>
</evidence>
<protein>
    <submittedName>
        <fullName evidence="3">Porin</fullName>
    </submittedName>
</protein>
<dbReference type="PANTHER" id="PTHR37944">
    <property type="entry name" value="PORIN B"/>
    <property type="match status" value="1"/>
</dbReference>
<comment type="caution">
    <text evidence="3">The sequence shown here is derived from an EMBL/GenBank/DDBJ whole genome shotgun (WGS) entry which is preliminary data.</text>
</comment>
<evidence type="ECO:0000256" key="1">
    <source>
        <dbReference type="ARBA" id="ARBA00008769"/>
    </source>
</evidence>
<feature type="chain" id="PRO_5044958751" evidence="2">
    <location>
        <begin position="35"/>
        <end position="395"/>
    </location>
</feature>
<evidence type="ECO:0000313" key="3">
    <source>
        <dbReference type="EMBL" id="MDR6512580.1"/>
    </source>
</evidence>
<keyword evidence="2" id="KW-0732">Signal</keyword>
<feature type="signal peptide" evidence="2">
    <location>
        <begin position="1"/>
        <end position="34"/>
    </location>
</feature>
<dbReference type="InterPro" id="IPR038673">
    <property type="entry name" value="OprB_sf"/>
</dbReference>
<dbReference type="InterPro" id="IPR052932">
    <property type="entry name" value="OprB_Porin"/>
</dbReference>
<dbReference type="RefSeq" id="WP_309806085.1">
    <property type="nucleotide sequence ID" value="NZ_JAVDRD010000010.1"/>
</dbReference>
<dbReference type="Pfam" id="PF04966">
    <property type="entry name" value="OprB"/>
    <property type="match status" value="1"/>
</dbReference>
<organism evidence="3 4">
    <name type="scientific">Novosphingobium capsulatum</name>
    <dbReference type="NCBI Taxonomy" id="13688"/>
    <lineage>
        <taxon>Bacteria</taxon>
        <taxon>Pseudomonadati</taxon>
        <taxon>Pseudomonadota</taxon>
        <taxon>Alphaproteobacteria</taxon>
        <taxon>Sphingomonadales</taxon>
        <taxon>Sphingomonadaceae</taxon>
        <taxon>Novosphingobium</taxon>
    </lineage>
</organism>
<dbReference type="Proteomes" id="UP001184150">
    <property type="component" value="Unassembled WGS sequence"/>
</dbReference>
<name>A0ABU1MQF2_9SPHN</name>
<dbReference type="PANTHER" id="PTHR37944:SF1">
    <property type="entry name" value="PORIN B"/>
    <property type="match status" value="1"/>
</dbReference>
<sequence>MRRSLPPARPRRHRLSRATALLGLMLALPQTAWAADTPPARLIGLGASYVADALDVADGGVARGGGLAARADAWVDVDGGALGVSRLTAHIDMIAVHGPVFSDAWVGDAQGISSIQAPGRHHLYEAWVRWQASDNAAPLAIATKVGLIDVNTEFDVQSVGALFVHASHGTGAELAQSGPNGPGIFPMTVSGALITASTAGKTTLRLGAFDAQAGSVANDHVPALRLPGTTGALLIGEVEFPLGQGEVQVGLWRYTRPLPRVDDAGHSAHSQGGYVLIEGLLAPHWHGWARLGLADPRSNPISCYLGTGVVREAGAWQLGVAMAHARLGSRARVALLPDAVVARTHETALELTAARPVAKWLTLQPELQYVIHPGWNPALRSALVWGMRFKLAWAR</sequence>
<reference evidence="3 4" key="1">
    <citation type="submission" date="2023-07" db="EMBL/GenBank/DDBJ databases">
        <title>Sorghum-associated microbial communities from plants grown in Nebraska, USA.</title>
        <authorList>
            <person name="Schachtman D."/>
        </authorList>
    </citation>
    <scope>NUCLEOTIDE SEQUENCE [LARGE SCALE GENOMIC DNA]</scope>
    <source>
        <strain evidence="3 4">DS1027</strain>
    </source>
</reference>
<dbReference type="Gene3D" id="2.40.160.180">
    <property type="entry name" value="Carbohydrate-selective porin OprB"/>
    <property type="match status" value="1"/>
</dbReference>
<evidence type="ECO:0000313" key="4">
    <source>
        <dbReference type="Proteomes" id="UP001184150"/>
    </source>
</evidence>